<feature type="modified residue" description="N6-(pyridoxal phosphate)lysine" evidence="5">
    <location>
        <position position="251"/>
    </location>
</feature>
<feature type="binding site" evidence="5">
    <location>
        <position position="140"/>
    </location>
    <ligand>
        <name>N(2)-acetyl-L-ornithine</name>
        <dbReference type="ChEBI" id="CHEBI:57805"/>
    </ligand>
</feature>
<keyword evidence="3 5" id="KW-0808">Transferase</keyword>
<comment type="subunit">
    <text evidence="5">Homodimer.</text>
</comment>
<dbReference type="InterPro" id="IPR015421">
    <property type="entry name" value="PyrdxlP-dep_Trfase_major"/>
</dbReference>
<comment type="caution">
    <text evidence="6">The sequence shown here is derived from an EMBL/GenBank/DDBJ whole genome shotgun (WGS) entry which is preliminary data.</text>
</comment>
<keyword evidence="2 5" id="KW-0028">Amino-acid biosynthesis</keyword>
<dbReference type="NCBIfam" id="NF002325">
    <property type="entry name" value="PRK01278.1"/>
    <property type="match status" value="1"/>
</dbReference>
<comment type="miscellaneous">
    <text evidence="5">May also have succinyldiaminopimelate aminotransferase activity, thus carrying out the corresponding step in lysine biosynthesis.</text>
</comment>
<dbReference type="PANTHER" id="PTHR11986:SF79">
    <property type="entry name" value="ACETYLORNITHINE AMINOTRANSFERASE, MITOCHONDRIAL"/>
    <property type="match status" value="1"/>
</dbReference>
<dbReference type="InterPro" id="IPR015422">
    <property type="entry name" value="PyrdxlP-dep_Trfase_small"/>
</dbReference>
<dbReference type="SUPFAM" id="SSF53383">
    <property type="entry name" value="PLP-dependent transferases"/>
    <property type="match status" value="1"/>
</dbReference>
<dbReference type="CDD" id="cd00610">
    <property type="entry name" value="OAT_like"/>
    <property type="match status" value="1"/>
</dbReference>
<dbReference type="FunFam" id="3.40.640.10:FF:000004">
    <property type="entry name" value="Acetylornithine aminotransferase"/>
    <property type="match status" value="1"/>
</dbReference>
<feature type="binding site" evidence="5">
    <location>
        <position position="279"/>
    </location>
    <ligand>
        <name>pyridoxal 5'-phosphate</name>
        <dbReference type="ChEBI" id="CHEBI:597326"/>
    </ligand>
</feature>
<evidence type="ECO:0000256" key="4">
    <source>
        <dbReference type="ARBA" id="ARBA00022898"/>
    </source>
</evidence>
<keyword evidence="4 5" id="KW-0663">Pyridoxal phosphate</keyword>
<dbReference type="Pfam" id="PF00202">
    <property type="entry name" value="Aminotran_3"/>
    <property type="match status" value="1"/>
</dbReference>
<dbReference type="HAMAP" id="MF_01107">
    <property type="entry name" value="ArgD_aminotrans_3"/>
    <property type="match status" value="1"/>
</dbReference>
<dbReference type="NCBIfam" id="NF002874">
    <property type="entry name" value="PRK03244.1"/>
    <property type="match status" value="1"/>
</dbReference>
<sequence>MNLNELKEFDDTYHMSTYGRLPIAFVKGKGTKLWDDNGKEYLDLLSGIGVTNVGHCHPKVVGAIKDQVEMLMHVSNLYYTEPQAKLAKKISEISFGDKCFFANSGAEANEGAIKLARRYAKPKGKDAYEIITALRSFHGRTMKTLAATGQPDKQKPFEPMPPGFKHVPLNDFEALKNEVSDKTCAVMLEVIQGEGGVYPCDYDYLKQVRALCDERDLLLIFDEVQTGMGRTGTMFAYQATGVVPDVMTLAKGIGSGLPIGVLVASEKASVFKPGEHGSTFGGGPVVCAGALATVNVLEEENLVENSRKVGAYFKNKLETLKTKTGMITEVRGAGLMLAIELNEEQARNIVLDLLKEGIVANNIGTTIIRFLPPLCLTEAEVDTAMAAIERLVLERSVV</sequence>
<dbReference type="Gene3D" id="3.40.640.10">
    <property type="entry name" value="Type I PLP-dependent aspartate aminotransferase-like (Major domain)"/>
    <property type="match status" value="1"/>
</dbReference>
<reference evidence="7" key="1">
    <citation type="submission" date="2017-09" db="EMBL/GenBank/DDBJ databases">
        <title>Depth-based differentiation of microbial function through sediment-hosted aquifers and enrichment of novel symbionts in the deep terrestrial subsurface.</title>
        <authorList>
            <person name="Probst A.J."/>
            <person name="Ladd B."/>
            <person name="Jarett J.K."/>
            <person name="Geller-Mcgrath D.E."/>
            <person name="Sieber C.M.K."/>
            <person name="Emerson J.B."/>
            <person name="Anantharaman K."/>
            <person name="Thomas B.C."/>
            <person name="Malmstrom R."/>
            <person name="Stieglmeier M."/>
            <person name="Klingl A."/>
            <person name="Woyke T."/>
            <person name="Ryan C.M."/>
            <person name="Banfield J.F."/>
        </authorList>
    </citation>
    <scope>NUCLEOTIDE SEQUENCE [LARGE SCALE GENOMIC DNA]</scope>
</reference>
<keyword evidence="5" id="KW-0963">Cytoplasm</keyword>
<dbReference type="RefSeq" id="WP_286678789.1">
    <property type="nucleotide sequence ID" value="NZ_MNXI01000105.1"/>
</dbReference>
<comment type="subcellular location">
    <subcellularLocation>
        <location evidence="5">Cytoplasm</location>
    </subcellularLocation>
</comment>
<dbReference type="UniPathway" id="UPA00068">
    <property type="reaction ID" value="UER00109"/>
</dbReference>
<evidence type="ECO:0000256" key="2">
    <source>
        <dbReference type="ARBA" id="ARBA00022605"/>
    </source>
</evidence>
<evidence type="ECO:0000313" key="6">
    <source>
        <dbReference type="EMBL" id="PIZ36555.1"/>
    </source>
</evidence>
<gene>
    <name evidence="5" type="primary">argD</name>
    <name evidence="6" type="ORF">COY37_08300</name>
</gene>
<dbReference type="Gene3D" id="3.90.1150.10">
    <property type="entry name" value="Aspartate Aminotransferase, domain 1"/>
    <property type="match status" value="1"/>
</dbReference>
<dbReference type="InterPro" id="IPR005814">
    <property type="entry name" value="Aminotrans_3"/>
</dbReference>
<name>A0A2M7T6P4_9ACTN</name>
<dbReference type="InterPro" id="IPR049704">
    <property type="entry name" value="Aminotrans_3_PPA_site"/>
</dbReference>
<feature type="binding site" evidence="5">
    <location>
        <position position="278"/>
    </location>
    <ligand>
        <name>N(2)-acetyl-L-ornithine</name>
        <dbReference type="ChEBI" id="CHEBI:57805"/>
    </ligand>
</feature>
<dbReference type="AlphaFoldDB" id="A0A2M7T6P4"/>
<keyword evidence="1 5" id="KW-0032">Aminotransferase</keyword>
<dbReference type="GO" id="GO:0003992">
    <property type="term" value="F:N2-acetyl-L-ornithine:2-oxoglutarate 5-aminotransferase activity"/>
    <property type="evidence" value="ECO:0007669"/>
    <property type="project" value="UniProtKB-UniRule"/>
</dbReference>
<dbReference type="EMBL" id="PFNG01000198">
    <property type="protein sequence ID" value="PIZ36555.1"/>
    <property type="molecule type" value="Genomic_DNA"/>
</dbReference>
<dbReference type="GO" id="GO:0005737">
    <property type="term" value="C:cytoplasm"/>
    <property type="evidence" value="ECO:0007669"/>
    <property type="project" value="UniProtKB-SubCell"/>
</dbReference>
<dbReference type="PANTHER" id="PTHR11986">
    <property type="entry name" value="AMINOTRANSFERASE CLASS III"/>
    <property type="match status" value="1"/>
</dbReference>
<dbReference type="GO" id="GO:0042802">
    <property type="term" value="F:identical protein binding"/>
    <property type="evidence" value="ECO:0007669"/>
    <property type="project" value="TreeGrafter"/>
</dbReference>
<comment type="pathway">
    <text evidence="5">Amino-acid biosynthesis; L-arginine biosynthesis; N(2)-acetyl-L-ornithine from L-glutamate: step 4/4.</text>
</comment>
<evidence type="ECO:0000256" key="1">
    <source>
        <dbReference type="ARBA" id="ARBA00022576"/>
    </source>
</evidence>
<protein>
    <recommendedName>
        <fullName evidence="5">Acetylornithine aminotransferase</fullName>
        <shortName evidence="5">ACOAT</shortName>
        <ecNumber evidence="5">2.6.1.11</ecNumber>
    </recommendedName>
</protein>
<dbReference type="InterPro" id="IPR015424">
    <property type="entry name" value="PyrdxlP-dep_Trfase"/>
</dbReference>
<dbReference type="PROSITE" id="PS00600">
    <property type="entry name" value="AA_TRANSFER_CLASS_3"/>
    <property type="match status" value="1"/>
</dbReference>
<evidence type="ECO:0000256" key="5">
    <source>
        <dbReference type="HAMAP-Rule" id="MF_01107"/>
    </source>
</evidence>
<comment type="similarity">
    <text evidence="5">Belongs to the class-III pyridoxal-phosphate-dependent aminotransferase family. ArgD subfamily.</text>
</comment>
<dbReference type="InterPro" id="IPR004636">
    <property type="entry name" value="AcOrn/SuccOrn_fam"/>
</dbReference>
<feature type="binding site" evidence="5">
    <location>
        <begin position="222"/>
        <end position="225"/>
    </location>
    <ligand>
        <name>pyridoxal 5'-phosphate</name>
        <dbReference type="ChEBI" id="CHEBI:597326"/>
    </ligand>
</feature>
<feature type="binding site" evidence="5">
    <location>
        <begin position="105"/>
        <end position="106"/>
    </location>
    <ligand>
        <name>pyridoxal 5'-phosphate</name>
        <dbReference type="ChEBI" id="CHEBI:597326"/>
    </ligand>
</feature>
<dbReference type="PIRSF" id="PIRSF000521">
    <property type="entry name" value="Transaminase_4ab_Lys_Orn"/>
    <property type="match status" value="1"/>
</dbReference>
<comment type="cofactor">
    <cofactor evidence="5">
        <name>pyridoxal 5'-phosphate</name>
        <dbReference type="ChEBI" id="CHEBI:597326"/>
    </cofactor>
    <text evidence="5">Binds 1 pyridoxal phosphate per subunit.</text>
</comment>
<dbReference type="NCBIfam" id="TIGR00707">
    <property type="entry name" value="argD"/>
    <property type="match status" value="1"/>
</dbReference>
<evidence type="ECO:0000256" key="3">
    <source>
        <dbReference type="ARBA" id="ARBA00022679"/>
    </source>
</evidence>
<comment type="catalytic activity">
    <reaction evidence="5">
        <text>N(2)-acetyl-L-ornithine + 2-oxoglutarate = N-acetyl-L-glutamate 5-semialdehyde + L-glutamate</text>
        <dbReference type="Rhea" id="RHEA:18049"/>
        <dbReference type="ChEBI" id="CHEBI:16810"/>
        <dbReference type="ChEBI" id="CHEBI:29123"/>
        <dbReference type="ChEBI" id="CHEBI:29985"/>
        <dbReference type="ChEBI" id="CHEBI:57805"/>
        <dbReference type="EC" id="2.6.1.11"/>
    </reaction>
</comment>
<dbReference type="InterPro" id="IPR050103">
    <property type="entry name" value="Class-III_PLP-dep_AT"/>
</dbReference>
<evidence type="ECO:0000313" key="7">
    <source>
        <dbReference type="Proteomes" id="UP000230956"/>
    </source>
</evidence>
<keyword evidence="5" id="KW-0055">Arginine biosynthesis</keyword>
<feature type="binding site" evidence="5">
    <location>
        <position position="137"/>
    </location>
    <ligand>
        <name>pyridoxal 5'-phosphate</name>
        <dbReference type="ChEBI" id="CHEBI:597326"/>
    </ligand>
</feature>
<organism evidence="6 7">
    <name type="scientific">Candidatus Aquicultor secundus</name>
    <dbReference type="NCBI Taxonomy" id="1973895"/>
    <lineage>
        <taxon>Bacteria</taxon>
        <taxon>Bacillati</taxon>
        <taxon>Actinomycetota</taxon>
        <taxon>Candidatus Aquicultoria</taxon>
        <taxon>Candidatus Aquicultorales</taxon>
        <taxon>Candidatus Aquicultoraceae</taxon>
        <taxon>Candidatus Aquicultor</taxon>
    </lineage>
</organism>
<dbReference type="EC" id="2.6.1.11" evidence="5"/>
<dbReference type="GO" id="GO:0030170">
    <property type="term" value="F:pyridoxal phosphate binding"/>
    <property type="evidence" value="ECO:0007669"/>
    <property type="project" value="InterPro"/>
</dbReference>
<dbReference type="GO" id="GO:0006526">
    <property type="term" value="P:L-arginine biosynthetic process"/>
    <property type="evidence" value="ECO:0007669"/>
    <property type="project" value="UniProtKB-UniRule"/>
</dbReference>
<dbReference type="Proteomes" id="UP000230956">
    <property type="component" value="Unassembled WGS sequence"/>
</dbReference>
<proteinExistence type="inferred from homology"/>
<accession>A0A2M7T6P4</accession>